<gene>
    <name evidence="2" type="ORF">EYF80_062349</name>
</gene>
<feature type="compositionally biased region" description="Basic and acidic residues" evidence="1">
    <location>
        <begin position="18"/>
        <end position="41"/>
    </location>
</feature>
<evidence type="ECO:0000256" key="1">
    <source>
        <dbReference type="SAM" id="MobiDB-lite"/>
    </source>
</evidence>
<dbReference type="AlphaFoldDB" id="A0A4Z2EF08"/>
<evidence type="ECO:0000313" key="3">
    <source>
        <dbReference type="Proteomes" id="UP000314294"/>
    </source>
</evidence>
<keyword evidence="3" id="KW-1185">Reference proteome</keyword>
<feature type="region of interest" description="Disordered" evidence="1">
    <location>
        <begin position="1"/>
        <end position="41"/>
    </location>
</feature>
<accession>A0A4Z2EF08</accession>
<dbReference type="Proteomes" id="UP000314294">
    <property type="component" value="Unassembled WGS sequence"/>
</dbReference>
<name>A0A4Z2EF08_9TELE</name>
<proteinExistence type="predicted"/>
<evidence type="ECO:0000313" key="2">
    <source>
        <dbReference type="EMBL" id="TNN27507.1"/>
    </source>
</evidence>
<reference evidence="2 3" key="1">
    <citation type="submission" date="2019-03" db="EMBL/GenBank/DDBJ databases">
        <title>First draft genome of Liparis tanakae, snailfish: a comprehensive survey of snailfish specific genes.</title>
        <authorList>
            <person name="Kim W."/>
            <person name="Song I."/>
            <person name="Jeong J.-H."/>
            <person name="Kim D."/>
            <person name="Kim S."/>
            <person name="Ryu S."/>
            <person name="Song J.Y."/>
            <person name="Lee S.K."/>
        </authorList>
    </citation>
    <scope>NUCLEOTIDE SEQUENCE [LARGE SCALE GENOMIC DNA]</scope>
    <source>
        <tissue evidence="2">Muscle</tissue>
    </source>
</reference>
<comment type="caution">
    <text evidence="2">The sequence shown here is derived from an EMBL/GenBank/DDBJ whole genome shotgun (WGS) entry which is preliminary data.</text>
</comment>
<organism evidence="2 3">
    <name type="scientific">Liparis tanakae</name>
    <name type="common">Tanaka's snailfish</name>
    <dbReference type="NCBI Taxonomy" id="230148"/>
    <lineage>
        <taxon>Eukaryota</taxon>
        <taxon>Metazoa</taxon>
        <taxon>Chordata</taxon>
        <taxon>Craniata</taxon>
        <taxon>Vertebrata</taxon>
        <taxon>Euteleostomi</taxon>
        <taxon>Actinopterygii</taxon>
        <taxon>Neopterygii</taxon>
        <taxon>Teleostei</taxon>
        <taxon>Neoteleostei</taxon>
        <taxon>Acanthomorphata</taxon>
        <taxon>Eupercaria</taxon>
        <taxon>Perciformes</taxon>
        <taxon>Cottioidei</taxon>
        <taxon>Cottales</taxon>
        <taxon>Liparidae</taxon>
        <taxon>Liparis</taxon>
    </lineage>
</organism>
<protein>
    <submittedName>
        <fullName evidence="2">Uncharacterized protein</fullName>
    </submittedName>
</protein>
<dbReference type="EMBL" id="SRLO01008179">
    <property type="protein sequence ID" value="TNN27507.1"/>
    <property type="molecule type" value="Genomic_DNA"/>
</dbReference>
<sequence>MVGHPKAGSDATETQKVLIKEKADSSHPRDGVPKNSSLHREDNGVLMACRQQLAAAGSSVGVLRDGVNT</sequence>